<protein>
    <submittedName>
        <fullName evidence="1">Uncharacterized protein</fullName>
    </submittedName>
</protein>
<dbReference type="RefSeq" id="WP_160772057.1">
    <property type="nucleotide sequence ID" value="NZ_WTYV01000004.1"/>
</dbReference>
<keyword evidence="2" id="KW-1185">Reference proteome</keyword>
<proteinExistence type="predicted"/>
<dbReference type="EMBL" id="WTYV01000004">
    <property type="protein sequence ID" value="MXO72120.1"/>
    <property type="molecule type" value="Genomic_DNA"/>
</dbReference>
<evidence type="ECO:0000313" key="2">
    <source>
        <dbReference type="Proteomes" id="UP000466966"/>
    </source>
</evidence>
<dbReference type="AlphaFoldDB" id="A0A844YYT5"/>
<comment type="caution">
    <text evidence="1">The sequence shown here is derived from an EMBL/GenBank/DDBJ whole genome shotgun (WGS) entry which is preliminary data.</text>
</comment>
<reference evidence="1 2" key="1">
    <citation type="submission" date="2019-12" db="EMBL/GenBank/DDBJ databases">
        <title>Genomic-based taxomic classification of the family Erythrobacteraceae.</title>
        <authorList>
            <person name="Xu L."/>
        </authorList>
    </citation>
    <scope>NUCLEOTIDE SEQUENCE [LARGE SCALE GENOMIC DNA]</scope>
    <source>
        <strain evidence="1 2">M0322</strain>
    </source>
</reference>
<organism evidence="1 2">
    <name type="scientific">Alteraurantiacibacter buctensis</name>
    <dbReference type="NCBI Taxonomy" id="1503981"/>
    <lineage>
        <taxon>Bacteria</taxon>
        <taxon>Pseudomonadati</taxon>
        <taxon>Pseudomonadota</taxon>
        <taxon>Alphaproteobacteria</taxon>
        <taxon>Sphingomonadales</taxon>
        <taxon>Erythrobacteraceae</taxon>
        <taxon>Alteraurantiacibacter</taxon>
    </lineage>
</organism>
<dbReference type="Proteomes" id="UP000466966">
    <property type="component" value="Unassembled WGS sequence"/>
</dbReference>
<gene>
    <name evidence="1" type="ORF">GRI99_10820</name>
</gene>
<accession>A0A844YYT5</accession>
<name>A0A844YYT5_9SPHN</name>
<evidence type="ECO:0000313" key="1">
    <source>
        <dbReference type="EMBL" id="MXO72120.1"/>
    </source>
</evidence>
<sequence length="56" mass="6517">MSAAQERVVWREKTPDFQFKVAQKVAANEMFGFLLPTDPDLIARARWRITINPKNI</sequence>